<keyword evidence="3" id="KW-0677">Repeat</keyword>
<evidence type="ECO:0000256" key="6">
    <source>
        <dbReference type="PROSITE-ProRule" id="PRU00176"/>
    </source>
</evidence>
<feature type="domain" description="RRM" evidence="8">
    <location>
        <begin position="632"/>
        <end position="712"/>
    </location>
</feature>
<feature type="region of interest" description="Disordered" evidence="7">
    <location>
        <begin position="709"/>
        <end position="800"/>
    </location>
</feature>
<dbReference type="SUPFAM" id="SSF54928">
    <property type="entry name" value="RNA-binding domain, RBD"/>
    <property type="match status" value="2"/>
</dbReference>
<evidence type="ECO:0000256" key="2">
    <source>
        <dbReference type="ARBA" id="ARBA00022664"/>
    </source>
</evidence>
<comment type="subcellular location">
    <subcellularLocation>
        <location evidence="1">Nucleus</location>
    </subcellularLocation>
</comment>
<accession>A0A6B2KXD2</accession>
<proteinExistence type="predicted"/>
<dbReference type="PROSITE" id="PS50102">
    <property type="entry name" value="RRM"/>
    <property type="match status" value="2"/>
</dbReference>
<evidence type="ECO:0000256" key="7">
    <source>
        <dbReference type="SAM" id="MobiDB-lite"/>
    </source>
</evidence>
<reference evidence="9" key="1">
    <citation type="journal article" date="2020" name="J. Eukaryot. Microbiol.">
        <title>De novo Sequencing, Assembly and Annotation of the Transcriptome for the Free-Living Testate Amoeba Arcella intermedia.</title>
        <authorList>
            <person name="Ribeiro G.M."/>
            <person name="Porfirio-Sousa A.L."/>
            <person name="Maurer-Alcala X.X."/>
            <person name="Katz L.A."/>
            <person name="Lahr D.J.G."/>
        </authorList>
    </citation>
    <scope>NUCLEOTIDE SEQUENCE</scope>
</reference>
<keyword evidence="2" id="KW-0507">mRNA processing</keyword>
<dbReference type="InterPro" id="IPR003107">
    <property type="entry name" value="HAT"/>
</dbReference>
<dbReference type="InterPro" id="IPR008847">
    <property type="entry name" value="Suf"/>
</dbReference>
<dbReference type="Pfam" id="PF05843">
    <property type="entry name" value="Suf"/>
    <property type="match status" value="1"/>
</dbReference>
<dbReference type="GO" id="GO:0005634">
    <property type="term" value="C:nucleus"/>
    <property type="evidence" value="ECO:0007669"/>
    <property type="project" value="UniProtKB-SubCell"/>
</dbReference>
<sequence>MRSFRDDLSKSMPLFEGQWLEWIRDEMKEEMTEGQVGLVRNLFERATSDFLSVDVWLCWTEWEESLAEDNQYEGMRQRFEQAITQAGLHVARGQEIWNAYISLERRILEIVTGDKTAQQEKVRRLYQRSLSLPLFNIEQRMNEYLEWEKSLGANSKPCSFMDQYNQAKTALEERMPFELLISDSDPNNPNYEQINNWWEYIRFEEQHNEIFRVRCLYERALKNYFLVYDMWFSYISYLLRNVKNTPKLILGATGRAYRNYPYTHHLWCIHLNEMERFKKPIAEIEQVFEDALLSGFSSEEDYYQMYSKMIDIKIRRFRDNDKKEENELRMMELRAFCNRATDYFGQYFPNSPFLVDLTRIWALVEGEVIKDEKNTVELFESLVKNYSKRADLWLDAVKTFKLFGNYELCRNYLKRGANICNDILILNEWNIFESLHGSSEDQALAAERIATRKAEIAEAAAKEALIIAKKEAKAKRTSRKDPKEEKMLGSASKKRKIRDEKIVEREPKRAKTETKKTGPQMDKKVIHVSNLPDNANNEELKKLFESFGSIVETRCIYDTKGKFKGFAFIEFEKESSASDAVNAAAPEKETGIHYNDARVKVSFSRALKPGTVIPQQTISPPPPKQQAYDDKLTMFVKNLAYITTEEELQKALTESDPTISIKEVRLVRDRNSGRSKGFAYVQFNDNESLQKALTLDGKTLHNFAMQLAISKPPTKPAPPKNSDKVPTSTEKDDHKEQISKMEVVQKEPEEKEKQHKEKDEKDEKEEKAANINKLLSSILSKEGKSKPKGLTPRSILTKKK</sequence>
<evidence type="ECO:0000256" key="4">
    <source>
        <dbReference type="ARBA" id="ARBA00023187"/>
    </source>
</evidence>
<dbReference type="PANTHER" id="PTHR17204">
    <property type="entry name" value="PRE-MRNA PROCESSING PROTEIN PRP39-RELATED"/>
    <property type="match status" value="1"/>
</dbReference>
<evidence type="ECO:0000259" key="8">
    <source>
        <dbReference type="PROSITE" id="PS50102"/>
    </source>
</evidence>
<feature type="compositionally biased region" description="Basic and acidic residues" evidence="7">
    <location>
        <begin position="729"/>
        <end position="768"/>
    </location>
</feature>
<dbReference type="GO" id="GO:0003723">
    <property type="term" value="F:RNA binding"/>
    <property type="evidence" value="ECO:0007669"/>
    <property type="project" value="UniProtKB-UniRule"/>
</dbReference>
<protein>
    <recommendedName>
        <fullName evidence="8">RRM domain-containing protein</fullName>
    </recommendedName>
</protein>
<name>A0A6B2KXD2_9EUKA</name>
<dbReference type="GO" id="GO:0008380">
    <property type="term" value="P:RNA splicing"/>
    <property type="evidence" value="ECO:0007669"/>
    <property type="project" value="UniProtKB-KW"/>
</dbReference>
<evidence type="ECO:0000256" key="3">
    <source>
        <dbReference type="ARBA" id="ARBA00022737"/>
    </source>
</evidence>
<dbReference type="SUPFAM" id="SSF48452">
    <property type="entry name" value="TPR-like"/>
    <property type="match status" value="1"/>
</dbReference>
<feature type="region of interest" description="Disordered" evidence="7">
    <location>
        <begin position="475"/>
        <end position="520"/>
    </location>
</feature>
<evidence type="ECO:0000256" key="5">
    <source>
        <dbReference type="ARBA" id="ARBA00023242"/>
    </source>
</evidence>
<dbReference type="SMART" id="SM00360">
    <property type="entry name" value="RRM"/>
    <property type="match status" value="2"/>
</dbReference>
<dbReference type="Gene3D" id="1.25.40.10">
    <property type="entry name" value="Tetratricopeptide repeat domain"/>
    <property type="match status" value="2"/>
</dbReference>
<dbReference type="EMBL" id="GIBP01000481">
    <property type="protein sequence ID" value="NDV29450.1"/>
    <property type="molecule type" value="Transcribed_RNA"/>
</dbReference>
<dbReference type="SMART" id="SM00386">
    <property type="entry name" value="HAT"/>
    <property type="match status" value="6"/>
</dbReference>
<dbReference type="Gene3D" id="3.30.70.330">
    <property type="match status" value="2"/>
</dbReference>
<organism evidence="9">
    <name type="scientific">Arcella intermedia</name>
    <dbReference type="NCBI Taxonomy" id="1963864"/>
    <lineage>
        <taxon>Eukaryota</taxon>
        <taxon>Amoebozoa</taxon>
        <taxon>Tubulinea</taxon>
        <taxon>Elardia</taxon>
        <taxon>Arcellinida</taxon>
        <taxon>Sphaerothecina</taxon>
        <taxon>Arcellidae</taxon>
        <taxon>Arcella</taxon>
    </lineage>
</organism>
<dbReference type="PANTHER" id="PTHR17204:SF25">
    <property type="entry name" value="RRM DOMAIN-CONTAINING PROTEIN"/>
    <property type="match status" value="1"/>
</dbReference>
<dbReference type="InterPro" id="IPR000504">
    <property type="entry name" value="RRM_dom"/>
</dbReference>
<feature type="domain" description="RRM" evidence="8">
    <location>
        <begin position="524"/>
        <end position="606"/>
    </location>
</feature>
<dbReference type="AlphaFoldDB" id="A0A6B2KXD2"/>
<dbReference type="Pfam" id="PF00076">
    <property type="entry name" value="RRM_1"/>
    <property type="match status" value="2"/>
</dbReference>
<keyword evidence="4" id="KW-0508">mRNA splicing</keyword>
<dbReference type="InterPro" id="IPR035979">
    <property type="entry name" value="RBD_domain_sf"/>
</dbReference>
<dbReference type="GO" id="GO:0006397">
    <property type="term" value="P:mRNA processing"/>
    <property type="evidence" value="ECO:0007669"/>
    <property type="project" value="UniProtKB-KW"/>
</dbReference>
<keyword evidence="6" id="KW-0694">RNA-binding</keyword>
<evidence type="ECO:0000256" key="1">
    <source>
        <dbReference type="ARBA" id="ARBA00004123"/>
    </source>
</evidence>
<dbReference type="InterPro" id="IPR012677">
    <property type="entry name" value="Nucleotide-bd_a/b_plait_sf"/>
</dbReference>
<dbReference type="InterPro" id="IPR011990">
    <property type="entry name" value="TPR-like_helical_dom_sf"/>
</dbReference>
<keyword evidence="5" id="KW-0539">Nucleus</keyword>
<feature type="compositionally biased region" description="Basic and acidic residues" evidence="7">
    <location>
        <begin position="497"/>
        <end position="520"/>
    </location>
</feature>
<evidence type="ECO:0000313" key="9">
    <source>
        <dbReference type="EMBL" id="NDV29450.1"/>
    </source>
</evidence>
<dbReference type="CDD" id="cd00590">
    <property type="entry name" value="RRM_SF"/>
    <property type="match status" value="1"/>
</dbReference>